<sequence length="86" mass="8727">MAAAAGAPQPPPPPGGGLPSGPPAPTDDGLNGLQNCSTCKRDKPRRDFQSGVRSLKICAHCRAYNIATEASMRKNATDAPAPTGDG</sequence>
<dbReference type="Proteomes" id="UP001271007">
    <property type="component" value="Unassembled WGS sequence"/>
</dbReference>
<keyword evidence="3" id="KW-1185">Reference proteome</keyword>
<gene>
    <name evidence="2" type="ORF">LTR09_003711</name>
</gene>
<protein>
    <submittedName>
        <fullName evidence="2">Uncharacterized protein</fullName>
    </submittedName>
</protein>
<accession>A0AAJ0DQU1</accession>
<evidence type="ECO:0000256" key="1">
    <source>
        <dbReference type="SAM" id="MobiDB-lite"/>
    </source>
</evidence>
<comment type="caution">
    <text evidence="2">The sequence shown here is derived from an EMBL/GenBank/DDBJ whole genome shotgun (WGS) entry which is preliminary data.</text>
</comment>
<name>A0AAJ0DQU1_9PEZI</name>
<proteinExistence type="predicted"/>
<reference evidence="2" key="1">
    <citation type="submission" date="2023-04" db="EMBL/GenBank/DDBJ databases">
        <title>Black Yeasts Isolated from many extreme environments.</title>
        <authorList>
            <person name="Coleine C."/>
            <person name="Stajich J.E."/>
            <person name="Selbmann L."/>
        </authorList>
    </citation>
    <scope>NUCLEOTIDE SEQUENCE</scope>
    <source>
        <strain evidence="2">CCFEE 5312</strain>
    </source>
</reference>
<evidence type="ECO:0000313" key="2">
    <source>
        <dbReference type="EMBL" id="KAK3055158.1"/>
    </source>
</evidence>
<dbReference type="EMBL" id="JAWDJX010000009">
    <property type="protein sequence ID" value="KAK3055158.1"/>
    <property type="molecule type" value="Genomic_DNA"/>
</dbReference>
<feature type="compositionally biased region" description="Basic and acidic residues" evidence="1">
    <location>
        <begin position="39"/>
        <end position="48"/>
    </location>
</feature>
<feature type="compositionally biased region" description="Pro residues" evidence="1">
    <location>
        <begin position="8"/>
        <end position="25"/>
    </location>
</feature>
<feature type="region of interest" description="Disordered" evidence="1">
    <location>
        <begin position="1"/>
        <end position="51"/>
    </location>
</feature>
<dbReference type="AlphaFoldDB" id="A0AAJ0DQU1"/>
<evidence type="ECO:0000313" key="3">
    <source>
        <dbReference type="Proteomes" id="UP001271007"/>
    </source>
</evidence>
<organism evidence="2 3">
    <name type="scientific">Extremus antarcticus</name>
    <dbReference type="NCBI Taxonomy" id="702011"/>
    <lineage>
        <taxon>Eukaryota</taxon>
        <taxon>Fungi</taxon>
        <taxon>Dikarya</taxon>
        <taxon>Ascomycota</taxon>
        <taxon>Pezizomycotina</taxon>
        <taxon>Dothideomycetes</taxon>
        <taxon>Dothideomycetidae</taxon>
        <taxon>Mycosphaerellales</taxon>
        <taxon>Extremaceae</taxon>
        <taxon>Extremus</taxon>
    </lineage>
</organism>